<dbReference type="UniPathway" id="UPA00030"/>
<comment type="pathway">
    <text evidence="6">Glycolipid biosynthesis; KDO(2)-lipid A biosynthesis; KDO(2)-lipid A from CMP-3-deoxy-D-manno-octulosonate and lipid IV(A): step 4/4.</text>
</comment>
<dbReference type="STRING" id="1123498.VR7878_02194"/>
<dbReference type="Pfam" id="PF03279">
    <property type="entry name" value="Lip_A_acyltrans"/>
    <property type="match status" value="1"/>
</dbReference>
<sequence length="327" mass="37534">MSSTPDNSRQNSPRQNSIDDSLYNPTFQWSFLHPRHWGTWLGILVAALFAFIPPKWRDGLARKIAKPIVRKNGRVVRRARINLAYCFPEKSEAEREQILHETFVKAAQYMLGYSEFLVRSTRHNQQRGELIGEENLLPLLDAGEKVIILAPHAWAVDYPAVMLAARGYKVTTIMKPQRNPIGDWLMHVQRMQYGGRIFARDAGVKPFVRSIKDGYIGYWLPDEDHGPQNSVFVPFFATEKATLKGFGKMARLSKAKVVPVLPAYNDKTSKYEVYILPAIDNFPTGDELQDARAMNQAIEDLVTPHPEQYMWNLFLLQTQRDGKKIYQ</sequence>
<dbReference type="AlphaFoldDB" id="A0A1R4LLC7"/>
<evidence type="ECO:0000313" key="7">
    <source>
        <dbReference type="EMBL" id="SJN57229.1"/>
    </source>
</evidence>
<feature type="short sequence motif" description="HXXXXD motif" evidence="6">
    <location>
        <begin position="152"/>
        <end position="157"/>
    </location>
</feature>
<dbReference type="GO" id="GO:0009276">
    <property type="term" value="C:Gram-negative-bacterium-type cell wall"/>
    <property type="evidence" value="ECO:0007669"/>
    <property type="project" value="InterPro"/>
</dbReference>
<accession>A0A1R4LLC7</accession>
<dbReference type="GO" id="GO:0005886">
    <property type="term" value="C:plasma membrane"/>
    <property type="evidence" value="ECO:0007669"/>
    <property type="project" value="UniProtKB-SubCell"/>
</dbReference>
<evidence type="ECO:0000256" key="2">
    <source>
        <dbReference type="ARBA" id="ARBA00022519"/>
    </source>
</evidence>
<dbReference type="Proteomes" id="UP000188276">
    <property type="component" value="Unassembled WGS sequence"/>
</dbReference>
<keyword evidence="8" id="KW-1185">Reference proteome</keyword>
<dbReference type="PANTHER" id="PTHR30606">
    <property type="entry name" value="LIPID A BIOSYNTHESIS LAUROYL ACYLTRANSFERASE"/>
    <property type="match status" value="1"/>
</dbReference>
<keyword evidence="4 6" id="KW-0472">Membrane</keyword>
<reference evidence="8" key="1">
    <citation type="submission" date="2017-02" db="EMBL/GenBank/DDBJ databases">
        <authorList>
            <person name="Rodrigo-Torres L."/>
            <person name="Arahal R.D."/>
            <person name="Lucena T."/>
        </authorList>
    </citation>
    <scope>NUCLEOTIDE SEQUENCE [LARGE SCALE GENOMIC DNA]</scope>
    <source>
        <strain evidence="8">CECT 7878</strain>
    </source>
</reference>
<dbReference type="InterPro" id="IPR004960">
    <property type="entry name" value="LipA_acyltrans"/>
</dbReference>
<comment type="subcellular location">
    <subcellularLocation>
        <location evidence="6">Cell inner membrane</location>
        <topology evidence="6">Single-pass membrane protein</topology>
    </subcellularLocation>
</comment>
<dbReference type="GO" id="GO:0016747">
    <property type="term" value="F:acyltransferase activity, transferring groups other than amino-acyl groups"/>
    <property type="evidence" value="ECO:0007669"/>
    <property type="project" value="InterPro"/>
</dbReference>
<dbReference type="EC" id="2.3.1.243" evidence="6"/>
<dbReference type="PIRSF" id="PIRSF026649">
    <property type="entry name" value="MsbB"/>
    <property type="match status" value="1"/>
</dbReference>
<dbReference type="NCBIfam" id="NF006507">
    <property type="entry name" value="PRK08943.1"/>
    <property type="match status" value="1"/>
</dbReference>
<gene>
    <name evidence="7" type="primary">msbB</name>
    <name evidence="6" type="synonym">lpxM</name>
    <name evidence="7" type="ORF">VR7878_02194</name>
</gene>
<comment type="similarity">
    <text evidence="6">Belongs to the LpxL/LpxM/LpxP family. LpxM subfamily.</text>
</comment>
<dbReference type="CDD" id="cd07984">
    <property type="entry name" value="LPLAT_LABLAT-like"/>
    <property type="match status" value="1"/>
</dbReference>
<comment type="pathway">
    <text evidence="6">Bacterial outer membrane biogenesis; lipopolysaccharide biosynthesis.</text>
</comment>
<proteinExistence type="inferred from homology"/>
<dbReference type="EMBL" id="FULE01000031">
    <property type="protein sequence ID" value="SJN57229.1"/>
    <property type="molecule type" value="Genomic_DNA"/>
</dbReference>
<dbReference type="NCBIfam" id="TIGR02208">
    <property type="entry name" value="lipid_A_msbB"/>
    <property type="match status" value="1"/>
</dbReference>
<keyword evidence="5 6" id="KW-0012">Acyltransferase</keyword>
<dbReference type="OrthoDB" id="9803456at2"/>
<evidence type="ECO:0000256" key="5">
    <source>
        <dbReference type="ARBA" id="ARBA00023315"/>
    </source>
</evidence>
<name>A0A1R4LLC7_VIBR1</name>
<keyword evidence="3 6" id="KW-0808">Transferase</keyword>
<dbReference type="HAMAP" id="MF_01944">
    <property type="entry name" value="Lipid_A_LpxM"/>
    <property type="match status" value="1"/>
</dbReference>
<dbReference type="PANTHER" id="PTHR30606:SF4">
    <property type="entry name" value="LIPID A BIOSYNTHESIS MYRISTOYLTRANSFERASE"/>
    <property type="match status" value="1"/>
</dbReference>
<protein>
    <recommendedName>
        <fullName evidence="6">Lipid A biosynthesis acyltransferase</fullName>
        <ecNumber evidence="6">2.3.1.243</ecNumber>
    </recommendedName>
    <alternativeName>
        <fullName evidence="6">Kdo(2)-lauroyl-lipid IV(A) acyltransferase</fullName>
    </alternativeName>
</protein>
<organism evidence="7 8">
    <name type="scientific">Vibrio ruber (strain DSM 16370 / JCM 11486 / BCRC 17186 / CECT 7878 / LMG 23124 / VR1)</name>
    <dbReference type="NCBI Taxonomy" id="1123498"/>
    <lineage>
        <taxon>Bacteria</taxon>
        <taxon>Pseudomonadati</taxon>
        <taxon>Pseudomonadota</taxon>
        <taxon>Gammaproteobacteria</taxon>
        <taxon>Vibrionales</taxon>
        <taxon>Vibrionaceae</taxon>
        <taxon>Vibrio</taxon>
    </lineage>
</organism>
<comment type="catalytic activity">
    <reaction evidence="6">
        <text>an alpha-Kdo-(2-&gt;4)-alpha-Kdo-(2-&gt;6)-(acyl)-lipid IVA + a fatty acyl-[ACP] = an alpha-Kdo-(2-&gt;4)-alpha-Kdo-(2-&gt;6)-lipid A + holo-[ACP]</text>
        <dbReference type="Rhea" id="RHEA:69400"/>
        <dbReference type="Rhea" id="RHEA-COMP:9685"/>
        <dbReference type="Rhea" id="RHEA-COMP:14125"/>
        <dbReference type="ChEBI" id="CHEBI:64479"/>
        <dbReference type="ChEBI" id="CHEBI:138651"/>
        <dbReference type="ChEBI" id="CHEBI:176430"/>
        <dbReference type="ChEBI" id="CHEBI:176431"/>
        <dbReference type="EC" id="2.3.1.243"/>
    </reaction>
</comment>
<evidence type="ECO:0000256" key="6">
    <source>
        <dbReference type="HAMAP-Rule" id="MF_01944"/>
    </source>
</evidence>
<evidence type="ECO:0000313" key="8">
    <source>
        <dbReference type="Proteomes" id="UP000188276"/>
    </source>
</evidence>
<comment type="function">
    <text evidence="6">Catalyzes the transfer of an acyl chain from an acyl-[acyl-carrier-protein] (ACP) to a Kdo(2)-(acyl)-lipid IV(A) to form a Kdo(2)-lipid A.</text>
</comment>
<dbReference type="GO" id="GO:0036104">
    <property type="term" value="P:Kdo2-lipid A biosynthetic process"/>
    <property type="evidence" value="ECO:0007669"/>
    <property type="project" value="UniProtKB-UniRule"/>
</dbReference>
<evidence type="ECO:0000256" key="1">
    <source>
        <dbReference type="ARBA" id="ARBA00022475"/>
    </source>
</evidence>
<keyword evidence="6" id="KW-0812">Transmembrane</keyword>
<evidence type="ECO:0000256" key="4">
    <source>
        <dbReference type="ARBA" id="ARBA00023136"/>
    </source>
</evidence>
<keyword evidence="6" id="KW-1133">Transmembrane helix</keyword>
<feature type="transmembrane region" description="Helical" evidence="6">
    <location>
        <begin position="37"/>
        <end position="56"/>
    </location>
</feature>
<dbReference type="InterPro" id="IPR011921">
    <property type="entry name" value="Lipid_A_MsbB"/>
</dbReference>
<keyword evidence="2 6" id="KW-0997">Cell inner membrane</keyword>
<dbReference type="UniPathway" id="UPA00360">
    <property type="reaction ID" value="UER00486"/>
</dbReference>
<keyword evidence="6" id="KW-0448">Lipopolysaccharide biosynthesis</keyword>
<dbReference type="RefSeq" id="WP_077336171.1">
    <property type="nucleotide sequence ID" value="NZ_FULE01000031.1"/>
</dbReference>
<keyword evidence="1 6" id="KW-1003">Cell membrane</keyword>
<dbReference type="GO" id="GO:0009103">
    <property type="term" value="P:lipopolysaccharide biosynthetic process"/>
    <property type="evidence" value="ECO:0007669"/>
    <property type="project" value="UniProtKB-UniRule"/>
</dbReference>
<evidence type="ECO:0000256" key="3">
    <source>
        <dbReference type="ARBA" id="ARBA00022679"/>
    </source>
</evidence>